<protein>
    <submittedName>
        <fullName evidence="1">Uncharacterized protein</fullName>
    </submittedName>
</protein>
<comment type="caution">
    <text evidence="1">The sequence shown here is derived from an EMBL/GenBank/DDBJ whole genome shotgun (WGS) entry which is preliminary data.</text>
</comment>
<name>A0ACB6QDK7_9PLEO</name>
<sequence>MVAPATDHPGQGGRSGFIKYAILTVPTEFNLVPAGAPSVGTDPHNPGIWYYNGTPAVCAFVGPDSVLPRCYKDWGAPGILVAGPNFGTNMGPLLYTLREEFLRLCSLRLTLQSRISTSRTRPTQRRGKPQSRSNNAAIHHATEDNQLVFPLGYSVNVNILPLTNDTVPEIVATRLTGEADVDIAAFNESSGPFHYQNIAPKSAGVDVCYNVDCSLPGETHVVEGGAYSVHRAGDDEVRAAGGK</sequence>
<dbReference type="EMBL" id="MU003532">
    <property type="protein sequence ID" value="KAF2464994.1"/>
    <property type="molecule type" value="Genomic_DNA"/>
</dbReference>
<accession>A0ACB6QDK7</accession>
<dbReference type="Proteomes" id="UP000799755">
    <property type="component" value="Unassembled WGS sequence"/>
</dbReference>
<keyword evidence="2" id="KW-1185">Reference proteome</keyword>
<gene>
    <name evidence="1" type="ORF">BDR25DRAFT_318713</name>
</gene>
<reference evidence="1" key="1">
    <citation type="journal article" date="2020" name="Stud. Mycol.">
        <title>101 Dothideomycetes genomes: a test case for predicting lifestyles and emergence of pathogens.</title>
        <authorList>
            <person name="Haridas S."/>
            <person name="Albert R."/>
            <person name="Binder M."/>
            <person name="Bloem J."/>
            <person name="Labutti K."/>
            <person name="Salamov A."/>
            <person name="Andreopoulos B."/>
            <person name="Baker S."/>
            <person name="Barry K."/>
            <person name="Bills G."/>
            <person name="Bluhm B."/>
            <person name="Cannon C."/>
            <person name="Castanera R."/>
            <person name="Culley D."/>
            <person name="Daum C."/>
            <person name="Ezra D."/>
            <person name="Gonzalez J."/>
            <person name="Henrissat B."/>
            <person name="Kuo A."/>
            <person name="Liang C."/>
            <person name="Lipzen A."/>
            <person name="Lutzoni F."/>
            <person name="Magnuson J."/>
            <person name="Mondo S."/>
            <person name="Nolan M."/>
            <person name="Ohm R."/>
            <person name="Pangilinan J."/>
            <person name="Park H.-J."/>
            <person name="Ramirez L."/>
            <person name="Alfaro M."/>
            <person name="Sun H."/>
            <person name="Tritt A."/>
            <person name="Yoshinaga Y."/>
            <person name="Zwiers L.-H."/>
            <person name="Turgeon B."/>
            <person name="Goodwin S."/>
            <person name="Spatafora J."/>
            <person name="Crous P."/>
            <person name="Grigoriev I."/>
        </authorList>
    </citation>
    <scope>NUCLEOTIDE SEQUENCE</scope>
    <source>
        <strain evidence="1">ATCC 200398</strain>
    </source>
</reference>
<evidence type="ECO:0000313" key="1">
    <source>
        <dbReference type="EMBL" id="KAF2464994.1"/>
    </source>
</evidence>
<evidence type="ECO:0000313" key="2">
    <source>
        <dbReference type="Proteomes" id="UP000799755"/>
    </source>
</evidence>
<proteinExistence type="predicted"/>
<organism evidence="1 2">
    <name type="scientific">Lindgomyces ingoldianus</name>
    <dbReference type="NCBI Taxonomy" id="673940"/>
    <lineage>
        <taxon>Eukaryota</taxon>
        <taxon>Fungi</taxon>
        <taxon>Dikarya</taxon>
        <taxon>Ascomycota</taxon>
        <taxon>Pezizomycotina</taxon>
        <taxon>Dothideomycetes</taxon>
        <taxon>Pleosporomycetidae</taxon>
        <taxon>Pleosporales</taxon>
        <taxon>Lindgomycetaceae</taxon>
        <taxon>Lindgomyces</taxon>
    </lineage>
</organism>